<dbReference type="Proteomes" id="UP000177400">
    <property type="component" value="Unassembled WGS sequence"/>
</dbReference>
<evidence type="ECO:0000313" key="2">
    <source>
        <dbReference type="Proteomes" id="UP000177400"/>
    </source>
</evidence>
<protein>
    <submittedName>
        <fullName evidence="1">Uncharacterized protein</fullName>
    </submittedName>
</protein>
<organism evidence="1 2">
    <name type="scientific">Candidatus Woesebacteria bacterium RIFOXYC1_FULL_46_16</name>
    <dbReference type="NCBI Taxonomy" id="1802546"/>
    <lineage>
        <taxon>Bacteria</taxon>
        <taxon>Candidatus Woeseibacteriota</taxon>
    </lineage>
</organism>
<accession>A0A1F8D9X6</accession>
<sequence>MGLERLRAIFRPKTKEPSELQRSEALLDRISNVFWLLANTPRAFKVGPSREEISSDDLQILGEEERKYLESGEIDLWTKPVVYADIDGNEFFVAIGLGAKRVKFSVNGGTPQLIRETRQAVGIWEEGEKRDISWEDVKKMVSFVEQVPQRRLLNGSGPPQIDGLPGAEV</sequence>
<proteinExistence type="predicted"/>
<comment type="caution">
    <text evidence="1">The sequence shown here is derived from an EMBL/GenBank/DDBJ whole genome shotgun (WGS) entry which is preliminary data.</text>
</comment>
<gene>
    <name evidence="1" type="ORF">A2435_00825</name>
</gene>
<evidence type="ECO:0000313" key="1">
    <source>
        <dbReference type="EMBL" id="OGM85136.1"/>
    </source>
</evidence>
<reference evidence="1 2" key="1">
    <citation type="journal article" date="2016" name="Nat. Commun.">
        <title>Thousands of microbial genomes shed light on interconnected biogeochemical processes in an aquifer system.</title>
        <authorList>
            <person name="Anantharaman K."/>
            <person name="Brown C.T."/>
            <person name="Hug L.A."/>
            <person name="Sharon I."/>
            <person name="Castelle C.J."/>
            <person name="Probst A.J."/>
            <person name="Thomas B.C."/>
            <person name="Singh A."/>
            <person name="Wilkins M.J."/>
            <person name="Karaoz U."/>
            <person name="Brodie E.L."/>
            <person name="Williams K.H."/>
            <person name="Hubbard S.S."/>
            <person name="Banfield J.F."/>
        </authorList>
    </citation>
    <scope>NUCLEOTIDE SEQUENCE [LARGE SCALE GENOMIC DNA]</scope>
</reference>
<dbReference type="EMBL" id="MGIG01000023">
    <property type="protein sequence ID" value="OGM85136.1"/>
    <property type="molecule type" value="Genomic_DNA"/>
</dbReference>
<dbReference type="AlphaFoldDB" id="A0A1F8D9X6"/>
<name>A0A1F8D9X6_9BACT</name>